<dbReference type="Bgee" id="ENSMODG00000020457">
    <property type="expression patterns" value="Expressed in spermatid and 19 other cell types or tissues"/>
</dbReference>
<dbReference type="KEGG" id="mdo:100022739"/>
<dbReference type="PANTHER" id="PTHR23171">
    <property type="entry name" value="GDOWN1"/>
    <property type="match status" value="1"/>
</dbReference>
<proteinExistence type="predicted"/>
<dbReference type="FunCoup" id="F7A2Y7">
    <property type="interactions" value="46"/>
</dbReference>
<dbReference type="GeneID" id="100022739"/>
<evidence type="ECO:0000256" key="1">
    <source>
        <dbReference type="SAM" id="Coils"/>
    </source>
</evidence>
<gene>
    <name evidence="2" type="primary">CCDC68</name>
</gene>
<reference evidence="2" key="2">
    <citation type="submission" date="2025-08" db="UniProtKB">
        <authorList>
            <consortium name="Ensembl"/>
        </authorList>
    </citation>
    <scope>IDENTIFICATION</scope>
</reference>
<dbReference type="OrthoDB" id="9391002at2759"/>
<organism evidence="2 3">
    <name type="scientific">Monodelphis domestica</name>
    <name type="common">Gray short-tailed opossum</name>
    <dbReference type="NCBI Taxonomy" id="13616"/>
    <lineage>
        <taxon>Eukaryota</taxon>
        <taxon>Metazoa</taxon>
        <taxon>Chordata</taxon>
        <taxon>Craniata</taxon>
        <taxon>Vertebrata</taxon>
        <taxon>Euteleostomi</taxon>
        <taxon>Mammalia</taxon>
        <taxon>Metatheria</taxon>
        <taxon>Didelphimorphia</taxon>
        <taxon>Didelphidae</taxon>
        <taxon>Monodelphis</taxon>
    </lineage>
</organism>
<dbReference type="PANTHER" id="PTHR23171:SF3">
    <property type="entry name" value="COILED-COIL DOMAIN-CONTAINING PROTEIN 68"/>
    <property type="match status" value="1"/>
</dbReference>
<dbReference type="OMA" id="ETEYIKQ"/>
<dbReference type="InParanoid" id="F7A2Y7"/>
<keyword evidence="1" id="KW-0175">Coiled coil</keyword>
<dbReference type="STRING" id="13616.ENSMODP00000025599"/>
<dbReference type="InterPro" id="IPR051375">
    <property type="entry name" value="Tuftelin_GRINL1A/MYZAP/CCD68"/>
</dbReference>
<dbReference type="eggNOG" id="ENOG502RXID">
    <property type="taxonomic scope" value="Eukaryota"/>
</dbReference>
<feature type="coiled-coil region" evidence="1">
    <location>
        <begin position="98"/>
        <end position="158"/>
    </location>
</feature>
<name>F7A2Y7_MONDO</name>
<dbReference type="AlphaFoldDB" id="F7A2Y7"/>
<dbReference type="GO" id="GO:0008104">
    <property type="term" value="P:intracellular protein localization"/>
    <property type="evidence" value="ECO:0007669"/>
    <property type="project" value="Ensembl"/>
</dbReference>
<dbReference type="HOGENOM" id="CLU_071853_0_0_1"/>
<protein>
    <submittedName>
        <fullName evidence="2">Coiled-coil domain containing 68</fullName>
    </submittedName>
</protein>
<dbReference type="GeneTree" id="ENSGT00950000183065"/>
<dbReference type="Proteomes" id="UP000002280">
    <property type="component" value="Chromosome 3"/>
</dbReference>
<reference evidence="2" key="3">
    <citation type="submission" date="2025-09" db="UniProtKB">
        <authorList>
            <consortium name="Ensembl"/>
        </authorList>
    </citation>
    <scope>IDENTIFICATION</scope>
</reference>
<dbReference type="Ensembl" id="ENSMODT00000026051.4">
    <property type="protein sequence ID" value="ENSMODP00000025599.3"/>
    <property type="gene ID" value="ENSMODG00000020457.4"/>
</dbReference>
<feature type="coiled-coil region" evidence="1">
    <location>
        <begin position="257"/>
        <end position="301"/>
    </location>
</feature>
<evidence type="ECO:0000313" key="2">
    <source>
        <dbReference type="Ensembl" id="ENSMODP00000025599.3"/>
    </source>
</evidence>
<accession>F7A2Y7</accession>
<dbReference type="CTD" id="80323"/>
<dbReference type="GO" id="GO:0034454">
    <property type="term" value="P:microtubule anchoring at centrosome"/>
    <property type="evidence" value="ECO:0007669"/>
    <property type="project" value="Ensembl"/>
</dbReference>
<feature type="coiled-coil region" evidence="1">
    <location>
        <begin position="184"/>
        <end position="218"/>
    </location>
</feature>
<dbReference type="RefSeq" id="XP_007487618.1">
    <property type="nucleotide sequence ID" value="XM_007487556.3"/>
</dbReference>
<dbReference type="RefSeq" id="XP_007487614.1">
    <property type="nucleotide sequence ID" value="XM_007487552.3"/>
</dbReference>
<dbReference type="GO" id="GO:0005814">
    <property type="term" value="C:centriole"/>
    <property type="evidence" value="ECO:0007669"/>
    <property type="project" value="Ensembl"/>
</dbReference>
<dbReference type="RefSeq" id="XP_007487616.1">
    <property type="nucleotide sequence ID" value="XM_007487554.2"/>
</dbReference>
<dbReference type="RefSeq" id="XP_007487615.1">
    <property type="nucleotide sequence ID" value="XM_007487553.3"/>
</dbReference>
<dbReference type="GO" id="GO:0120103">
    <property type="term" value="C:centriolar subdistal appendage"/>
    <property type="evidence" value="ECO:0007669"/>
    <property type="project" value="Ensembl"/>
</dbReference>
<keyword evidence="3" id="KW-1185">Reference proteome</keyword>
<evidence type="ECO:0000313" key="3">
    <source>
        <dbReference type="Proteomes" id="UP000002280"/>
    </source>
</evidence>
<reference evidence="2 3" key="1">
    <citation type="journal article" date="2007" name="Nature">
        <title>Genome of the marsupial Monodelphis domestica reveals innovation in non-coding sequences.</title>
        <authorList>
            <person name="Mikkelsen T.S."/>
            <person name="Wakefield M.J."/>
            <person name="Aken B."/>
            <person name="Amemiya C.T."/>
            <person name="Chang J.L."/>
            <person name="Duke S."/>
            <person name="Garber M."/>
            <person name="Gentles A.J."/>
            <person name="Goodstadt L."/>
            <person name="Heger A."/>
            <person name="Jurka J."/>
            <person name="Kamal M."/>
            <person name="Mauceli E."/>
            <person name="Searle S.M."/>
            <person name="Sharpe T."/>
            <person name="Baker M.L."/>
            <person name="Batzer M.A."/>
            <person name="Benos P.V."/>
            <person name="Belov K."/>
            <person name="Clamp M."/>
            <person name="Cook A."/>
            <person name="Cuff J."/>
            <person name="Das R."/>
            <person name="Davidow L."/>
            <person name="Deakin J.E."/>
            <person name="Fazzari M.J."/>
            <person name="Glass J.L."/>
            <person name="Grabherr M."/>
            <person name="Greally J.M."/>
            <person name="Gu W."/>
            <person name="Hore T.A."/>
            <person name="Huttley G.A."/>
            <person name="Kleber M."/>
            <person name="Jirtle R.L."/>
            <person name="Koina E."/>
            <person name="Lee J.T."/>
            <person name="Mahony S."/>
            <person name="Marra M.A."/>
            <person name="Miller R.D."/>
            <person name="Nicholls R.D."/>
            <person name="Oda M."/>
            <person name="Papenfuss A.T."/>
            <person name="Parra Z.E."/>
            <person name="Pollock D.D."/>
            <person name="Ray D.A."/>
            <person name="Schein J.E."/>
            <person name="Speed T.P."/>
            <person name="Thompson K."/>
            <person name="VandeBerg J.L."/>
            <person name="Wade C.M."/>
            <person name="Walker J.A."/>
            <person name="Waters P.D."/>
            <person name="Webber C."/>
            <person name="Weidman J.R."/>
            <person name="Xie X."/>
            <person name="Zody M.C."/>
            <person name="Baldwin J."/>
            <person name="Abdouelleil A."/>
            <person name="Abdulkadir J."/>
            <person name="Abebe A."/>
            <person name="Abera B."/>
            <person name="Abreu J."/>
            <person name="Acer S.C."/>
            <person name="Aftuck L."/>
            <person name="Alexander A."/>
            <person name="An P."/>
            <person name="Anderson E."/>
            <person name="Anderson S."/>
            <person name="Arachi H."/>
            <person name="Azer M."/>
            <person name="Bachantsang P."/>
            <person name="Barry A."/>
            <person name="Bayul T."/>
            <person name="Berlin A."/>
            <person name="Bessette D."/>
            <person name="Bloom T."/>
            <person name="Bloom T."/>
            <person name="Boguslavskiy L."/>
            <person name="Bonnet C."/>
            <person name="Boukhgalter B."/>
            <person name="Bourzgui I."/>
            <person name="Brown A."/>
            <person name="Cahill P."/>
            <person name="Channer S."/>
            <person name="Cheshatsang Y."/>
            <person name="Chuda L."/>
            <person name="Citroen M."/>
            <person name="Collymore A."/>
            <person name="Cooke P."/>
            <person name="Costello M."/>
            <person name="D'Aco K."/>
            <person name="Daza R."/>
            <person name="De Haan G."/>
            <person name="DeGray S."/>
            <person name="DeMaso C."/>
            <person name="Dhargay N."/>
            <person name="Dooley K."/>
            <person name="Dooley E."/>
            <person name="Doricent M."/>
            <person name="Dorje P."/>
            <person name="Dorjee K."/>
            <person name="Dupes A."/>
            <person name="Elong R."/>
            <person name="Falk J."/>
            <person name="Farina A."/>
            <person name="Faro S."/>
            <person name="Ferguson D."/>
            <person name="Fisher S."/>
            <person name="Foley C.D."/>
            <person name="Franke A."/>
            <person name="Friedrich D."/>
            <person name="Gadbois L."/>
            <person name="Gearin G."/>
            <person name="Gearin C.R."/>
            <person name="Giannoukos G."/>
            <person name="Goode T."/>
            <person name="Graham J."/>
            <person name="Grandbois E."/>
            <person name="Grewal S."/>
            <person name="Gyaltsen K."/>
            <person name="Hafez N."/>
            <person name="Hagos B."/>
            <person name="Hall J."/>
            <person name="Henson C."/>
            <person name="Hollinger A."/>
            <person name="Honan T."/>
            <person name="Huard M.D."/>
            <person name="Hughes L."/>
            <person name="Hurhula B."/>
            <person name="Husby M.E."/>
            <person name="Kamat A."/>
            <person name="Kanga B."/>
            <person name="Kashin S."/>
            <person name="Khazanovich D."/>
            <person name="Kisner P."/>
            <person name="Lance K."/>
            <person name="Lara M."/>
            <person name="Lee W."/>
            <person name="Lennon N."/>
            <person name="Letendre F."/>
            <person name="LeVine R."/>
            <person name="Lipovsky A."/>
            <person name="Liu X."/>
            <person name="Liu J."/>
            <person name="Liu S."/>
            <person name="Lokyitsang T."/>
            <person name="Lokyitsang Y."/>
            <person name="Lubonja R."/>
            <person name="Lui A."/>
            <person name="MacDonald P."/>
            <person name="Magnisalis V."/>
            <person name="Maru K."/>
            <person name="Matthews C."/>
            <person name="McCusker W."/>
            <person name="McDonough S."/>
            <person name="Mehta T."/>
            <person name="Meldrim J."/>
            <person name="Meneus L."/>
            <person name="Mihai O."/>
            <person name="Mihalev A."/>
            <person name="Mihova T."/>
            <person name="Mittelman R."/>
            <person name="Mlenga V."/>
            <person name="Montmayeur A."/>
            <person name="Mulrain L."/>
            <person name="Navidi A."/>
            <person name="Naylor J."/>
            <person name="Negash T."/>
            <person name="Nguyen T."/>
            <person name="Nguyen N."/>
            <person name="Nicol R."/>
            <person name="Norbu C."/>
            <person name="Norbu N."/>
            <person name="Novod N."/>
            <person name="O'Neill B."/>
            <person name="Osman S."/>
            <person name="Markiewicz E."/>
            <person name="Oyono O.L."/>
            <person name="Patti C."/>
            <person name="Phunkhang P."/>
            <person name="Pierre F."/>
            <person name="Priest M."/>
            <person name="Raghuraman S."/>
            <person name="Rege F."/>
            <person name="Reyes R."/>
            <person name="Rise C."/>
            <person name="Rogov P."/>
            <person name="Ross K."/>
            <person name="Ryan E."/>
            <person name="Settipalli S."/>
            <person name="Shea T."/>
            <person name="Sherpa N."/>
            <person name="Shi L."/>
            <person name="Shih D."/>
            <person name="Sparrow T."/>
            <person name="Spaulding J."/>
            <person name="Stalker J."/>
            <person name="Stange-Thomann N."/>
            <person name="Stavropoulos S."/>
            <person name="Stone C."/>
            <person name="Strader C."/>
            <person name="Tesfaye S."/>
            <person name="Thomson T."/>
            <person name="Thoulutsang Y."/>
            <person name="Thoulutsang D."/>
            <person name="Topham K."/>
            <person name="Topping I."/>
            <person name="Tsamla T."/>
            <person name="Vassiliev H."/>
            <person name="Vo A."/>
            <person name="Wangchuk T."/>
            <person name="Wangdi T."/>
            <person name="Weiand M."/>
            <person name="Wilkinson J."/>
            <person name="Wilson A."/>
            <person name="Yadav S."/>
            <person name="Young G."/>
            <person name="Yu Q."/>
            <person name="Zembek L."/>
            <person name="Zhong D."/>
            <person name="Zimmer A."/>
            <person name="Zwirko Z."/>
            <person name="Jaffe D.B."/>
            <person name="Alvarez P."/>
            <person name="Brockman W."/>
            <person name="Butler J."/>
            <person name="Chin C."/>
            <person name="Gnerre S."/>
            <person name="MacCallum I."/>
            <person name="Graves J.A."/>
            <person name="Ponting C.P."/>
            <person name="Breen M."/>
            <person name="Samollow P.B."/>
            <person name="Lander E.S."/>
            <person name="Lindblad-Toh K."/>
        </authorList>
    </citation>
    <scope>NUCLEOTIDE SEQUENCE [LARGE SCALE GENOMIC DNA]</scope>
</reference>
<sequence>MTTLLMTSEALQDMLTAEEDNLMLCKSKSAHISEETEYVRKLRTMLEDIRHQIFKDELDHKIPQHTSCSKSCCCNTEYESEGKAKISPCGFNLIMEKMKDKDLQLQEMNKENEFLKIKLEASREAGAAALRSVAKKLFGDYEKQREELRKKHEDEKKLLQVNNFEKEKIYKQHVECLKQVTERLGGKHCQIAKLENLVQKMEEEKKLLLEKKACLQFKLDQLLLNSKDAKSCKDLQTEISTLQRQISCLQFVIYSQHQNLRSVIQEMEGLKNDLQEQDKMIETLKEKVNVLEAQNKDLKNKIKLWSECSKTKVSKGVCTRLPRDGFSKDVSPSSTGRGYVDQSDEHWGIRELLPQSWDFATRN</sequence>